<keyword evidence="9 10" id="KW-0472">Membrane</keyword>
<feature type="transmembrane region" description="Helical" evidence="10">
    <location>
        <begin position="374"/>
        <end position="396"/>
    </location>
</feature>
<dbReference type="EMBL" id="JBJQOH010000004">
    <property type="protein sequence ID" value="KAL3687158.1"/>
    <property type="molecule type" value="Genomic_DNA"/>
</dbReference>
<feature type="transmembrane region" description="Helical" evidence="10">
    <location>
        <begin position="336"/>
        <end position="354"/>
    </location>
</feature>
<evidence type="ECO:0000256" key="10">
    <source>
        <dbReference type="RuleBase" id="RU363110"/>
    </source>
</evidence>
<protein>
    <recommendedName>
        <fullName evidence="10">Alpha-1,3-glucosyltransferase</fullName>
        <ecNumber evidence="10">2.4.1.-</ecNumber>
    </recommendedName>
</protein>
<comment type="similarity">
    <text evidence="3 10">Belongs to the ALG6/ALG8 glucosyltransferase family.</text>
</comment>
<evidence type="ECO:0000256" key="1">
    <source>
        <dbReference type="ARBA" id="ARBA00004477"/>
    </source>
</evidence>
<feature type="transmembrane region" description="Helical" evidence="10">
    <location>
        <begin position="99"/>
        <end position="118"/>
    </location>
</feature>
<feature type="transmembrane region" description="Helical" evidence="10">
    <location>
        <begin position="213"/>
        <end position="235"/>
    </location>
</feature>
<keyword evidence="7 10" id="KW-0256">Endoplasmic reticulum</keyword>
<proteinExistence type="inferred from homology"/>
<dbReference type="AlphaFoldDB" id="A0ABD3H785"/>
<evidence type="ECO:0000256" key="4">
    <source>
        <dbReference type="ARBA" id="ARBA00022676"/>
    </source>
</evidence>
<dbReference type="PANTHER" id="PTHR12413">
    <property type="entry name" value="DOLICHYL GLYCOSYLTRANSFERASE"/>
    <property type="match status" value="1"/>
</dbReference>
<evidence type="ECO:0000256" key="7">
    <source>
        <dbReference type="ARBA" id="ARBA00022824"/>
    </source>
</evidence>
<gene>
    <name evidence="12" type="ORF">R1sor_013467</name>
</gene>
<evidence type="ECO:0000256" key="5">
    <source>
        <dbReference type="ARBA" id="ARBA00022679"/>
    </source>
</evidence>
<dbReference type="Pfam" id="PF03155">
    <property type="entry name" value="Alg6_Alg8"/>
    <property type="match status" value="1"/>
</dbReference>
<feature type="transmembrane region" description="Helical" evidence="10">
    <location>
        <begin position="303"/>
        <end position="324"/>
    </location>
</feature>
<evidence type="ECO:0000256" key="9">
    <source>
        <dbReference type="ARBA" id="ARBA00023136"/>
    </source>
</evidence>
<feature type="transmembrane region" description="Helical" evidence="10">
    <location>
        <begin position="501"/>
        <end position="520"/>
    </location>
</feature>
<feature type="transmembrane region" description="Helical" evidence="10">
    <location>
        <begin position="9"/>
        <end position="28"/>
    </location>
</feature>
<keyword evidence="13" id="KW-1185">Reference proteome</keyword>
<dbReference type="Proteomes" id="UP001633002">
    <property type="component" value="Unassembled WGS sequence"/>
</dbReference>
<comment type="caution">
    <text evidence="12">The sequence shown here is derived from an EMBL/GenBank/DDBJ whole genome shotgun (WGS) entry which is preliminary data.</text>
</comment>
<evidence type="ECO:0000313" key="13">
    <source>
        <dbReference type="Proteomes" id="UP001633002"/>
    </source>
</evidence>
<feature type="region of interest" description="Disordered" evidence="11">
    <location>
        <begin position="434"/>
        <end position="455"/>
    </location>
</feature>
<accession>A0ABD3H785</accession>
<dbReference type="InterPro" id="IPR004856">
    <property type="entry name" value="Glyco_trans_ALG6/ALG8"/>
</dbReference>
<feature type="transmembrane region" description="Helical" evidence="10">
    <location>
        <begin position="177"/>
        <end position="201"/>
    </location>
</feature>
<keyword evidence="6 10" id="KW-0812">Transmembrane</keyword>
<keyword evidence="8 10" id="KW-1133">Transmembrane helix</keyword>
<dbReference type="GO" id="GO:0005789">
    <property type="term" value="C:endoplasmic reticulum membrane"/>
    <property type="evidence" value="ECO:0007669"/>
    <property type="project" value="UniProtKB-SubCell"/>
</dbReference>
<name>A0ABD3H785_9MARC</name>
<reference evidence="12 13" key="1">
    <citation type="submission" date="2024-09" db="EMBL/GenBank/DDBJ databases">
        <title>Chromosome-scale assembly of Riccia sorocarpa.</title>
        <authorList>
            <person name="Paukszto L."/>
        </authorList>
    </citation>
    <scope>NUCLEOTIDE SEQUENCE [LARGE SCALE GENOMIC DNA]</scope>
    <source>
        <strain evidence="12">LP-2024</strain>
        <tissue evidence="12">Aerial parts of the thallus</tissue>
    </source>
</reference>
<dbReference type="GO" id="GO:0016757">
    <property type="term" value="F:glycosyltransferase activity"/>
    <property type="evidence" value="ECO:0007669"/>
    <property type="project" value="UniProtKB-KW"/>
</dbReference>
<evidence type="ECO:0000256" key="11">
    <source>
        <dbReference type="SAM" id="MobiDB-lite"/>
    </source>
</evidence>
<keyword evidence="5 10" id="KW-0808">Transferase</keyword>
<sequence length="538" mass="61760">MGTADYSELLWMVSIATCIKLLLVPSYHSTDLEVHRHWMAITSSLPLKEWYEDETSEWTLDYPPLFAWFERLLAIFARRVDPIMVDLVKGLNYSTDTVILFQRSTVIIADCVLYWGLWRFCRKFTAEKQRILCAAVVFSPGLFIVDHIHFQYNGFLLGILLLSLSYLREGRNVTGGFWFAVLVCYKHLFAVAGPVYFVYLLRHYCRGVSWFSNFMRLGLTVISVVGIAFGPFIYYGQMGQLMKRLFPFGRGLCHAYWAPNFWALYNTVDKGLSVVLRKLGKDVRAPKAAMTGGLVGDSSGHAVFPNVTPAVTALLVLLAMLPCLVRIWRRPRRSEIVQWVVYAYTCGYMFGWHVHEKAALHFVVPLSLLIADSVKAAGDFLFVSTVSYYSLFPLLFENREYPIKVPLLLLYEFAMATYLPHYFVNMSPDRVSNSGVESEEPAESTSDKSESSPRSDWTMLSSLQEVELLGTVRKLYLWGLLPVEIYSQFLHPYLFKDRLPFFPLMLVSFYCSVGLFYAWAKQLMACFDQPKPDIHFQI</sequence>
<dbReference type="PANTHER" id="PTHR12413:SF2">
    <property type="entry name" value="DOLICHYL PYROPHOSPHATE GLC1MAN9GLCNAC2 ALPHA-1,3-GLUCOSYLTRANSFERASE-RELATED"/>
    <property type="match status" value="1"/>
</dbReference>
<evidence type="ECO:0000313" key="12">
    <source>
        <dbReference type="EMBL" id="KAL3687158.1"/>
    </source>
</evidence>
<feature type="transmembrane region" description="Helical" evidence="10">
    <location>
        <begin position="408"/>
        <end position="424"/>
    </location>
</feature>
<organism evidence="12 13">
    <name type="scientific">Riccia sorocarpa</name>
    <dbReference type="NCBI Taxonomy" id="122646"/>
    <lineage>
        <taxon>Eukaryota</taxon>
        <taxon>Viridiplantae</taxon>
        <taxon>Streptophyta</taxon>
        <taxon>Embryophyta</taxon>
        <taxon>Marchantiophyta</taxon>
        <taxon>Marchantiopsida</taxon>
        <taxon>Marchantiidae</taxon>
        <taxon>Marchantiales</taxon>
        <taxon>Ricciaceae</taxon>
        <taxon>Riccia</taxon>
    </lineage>
</organism>
<comment type="pathway">
    <text evidence="2 10">Protein modification; protein glycosylation.</text>
</comment>
<evidence type="ECO:0000256" key="2">
    <source>
        <dbReference type="ARBA" id="ARBA00004922"/>
    </source>
</evidence>
<feature type="transmembrane region" description="Helical" evidence="10">
    <location>
        <begin position="130"/>
        <end position="150"/>
    </location>
</feature>
<dbReference type="EC" id="2.4.1.-" evidence="10"/>
<comment type="subcellular location">
    <subcellularLocation>
        <location evidence="1 10">Endoplasmic reticulum membrane</location>
        <topology evidence="1 10">Multi-pass membrane protein</topology>
    </subcellularLocation>
</comment>
<evidence type="ECO:0000256" key="8">
    <source>
        <dbReference type="ARBA" id="ARBA00022989"/>
    </source>
</evidence>
<evidence type="ECO:0000256" key="3">
    <source>
        <dbReference type="ARBA" id="ARBA00008715"/>
    </source>
</evidence>
<evidence type="ECO:0000256" key="6">
    <source>
        <dbReference type="ARBA" id="ARBA00022692"/>
    </source>
</evidence>
<keyword evidence="4 10" id="KW-0328">Glycosyltransferase</keyword>